<dbReference type="EMBL" id="QGDQ01000011">
    <property type="protein sequence ID" value="PWJ53637.1"/>
    <property type="molecule type" value="Genomic_DNA"/>
</dbReference>
<name>A0A316ATW4_9ACTN</name>
<sequence>MQKSAASALQAGPPEFCMLGGTLTSVKSARGRSGRCVTEFCTSGVTPLPGRPVMIGGVAHSSGPLRRRRARRFHTSRSTRAFSVLGTAGMFAFMQWSLFTSTPRDGFWTCLVAAAPGGALLWFIWRCGASAGINLGSRKLRVEQLFHSRVLTPDRVRAVRDERGLAIRTPARTIGVFGLSGSLIADWTGNTSVRRAGAAVREWVETTPVSGDGGVERVSVRRALLTLVAAEVVAVGTYALGQLAVAVGWL</sequence>
<dbReference type="Proteomes" id="UP000245469">
    <property type="component" value="Unassembled WGS sequence"/>
</dbReference>
<organism evidence="2 3">
    <name type="scientific">Quadrisphaera granulorum</name>
    <dbReference type="NCBI Taxonomy" id="317664"/>
    <lineage>
        <taxon>Bacteria</taxon>
        <taxon>Bacillati</taxon>
        <taxon>Actinomycetota</taxon>
        <taxon>Actinomycetes</taxon>
        <taxon>Kineosporiales</taxon>
        <taxon>Kineosporiaceae</taxon>
        <taxon>Quadrisphaera</taxon>
    </lineage>
</organism>
<evidence type="ECO:0000313" key="2">
    <source>
        <dbReference type="EMBL" id="PWJ53637.1"/>
    </source>
</evidence>
<proteinExistence type="predicted"/>
<protein>
    <submittedName>
        <fullName evidence="2">Uncharacterized protein</fullName>
    </submittedName>
</protein>
<reference evidence="2 3" key="1">
    <citation type="submission" date="2018-03" db="EMBL/GenBank/DDBJ databases">
        <title>Genomic Encyclopedia of Archaeal and Bacterial Type Strains, Phase II (KMG-II): from individual species to whole genera.</title>
        <authorList>
            <person name="Goeker M."/>
        </authorList>
    </citation>
    <scope>NUCLEOTIDE SEQUENCE [LARGE SCALE GENOMIC DNA]</scope>
    <source>
        <strain evidence="2 3">DSM 44889</strain>
    </source>
</reference>
<keyword evidence="1" id="KW-0472">Membrane</keyword>
<feature type="transmembrane region" description="Helical" evidence="1">
    <location>
        <begin position="224"/>
        <end position="249"/>
    </location>
</feature>
<feature type="transmembrane region" description="Helical" evidence="1">
    <location>
        <begin position="106"/>
        <end position="125"/>
    </location>
</feature>
<dbReference type="AlphaFoldDB" id="A0A316ATW4"/>
<comment type="caution">
    <text evidence="2">The sequence shown here is derived from an EMBL/GenBank/DDBJ whole genome shotgun (WGS) entry which is preliminary data.</text>
</comment>
<keyword evidence="1" id="KW-1133">Transmembrane helix</keyword>
<evidence type="ECO:0000313" key="3">
    <source>
        <dbReference type="Proteomes" id="UP000245469"/>
    </source>
</evidence>
<keyword evidence="3" id="KW-1185">Reference proteome</keyword>
<keyword evidence="1" id="KW-0812">Transmembrane</keyword>
<evidence type="ECO:0000256" key="1">
    <source>
        <dbReference type="SAM" id="Phobius"/>
    </source>
</evidence>
<gene>
    <name evidence="2" type="ORF">BXY45_11140</name>
</gene>
<accession>A0A316ATW4</accession>
<feature type="transmembrane region" description="Helical" evidence="1">
    <location>
        <begin position="81"/>
        <end position="100"/>
    </location>
</feature>